<reference evidence="2 3" key="1">
    <citation type="journal article" date="2013" name="Genome Biol.">
        <title>The genome sequence of the most widely cultivated cacao type and its use to identify candidate genes regulating pod color.</title>
        <authorList>
            <person name="Motamayor J.C."/>
            <person name="Mockaitis K."/>
            <person name="Schmutz J."/>
            <person name="Haiminen N."/>
            <person name="Iii D.L."/>
            <person name="Cornejo O."/>
            <person name="Findley S.D."/>
            <person name="Zheng P."/>
            <person name="Utro F."/>
            <person name="Royaert S."/>
            <person name="Saski C."/>
            <person name="Jenkins J."/>
            <person name="Podicheti R."/>
            <person name="Zhao M."/>
            <person name="Scheffler B.E."/>
            <person name="Stack J.C."/>
            <person name="Feltus F.A."/>
            <person name="Mustiga G.M."/>
            <person name="Amores F."/>
            <person name="Phillips W."/>
            <person name="Marelli J.P."/>
            <person name="May G.D."/>
            <person name="Shapiro H."/>
            <person name="Ma J."/>
            <person name="Bustamante C.D."/>
            <person name="Schnell R.J."/>
            <person name="Main D."/>
            <person name="Gilbert D."/>
            <person name="Parida L."/>
            <person name="Kuhn D.N."/>
        </authorList>
    </citation>
    <scope>NUCLEOTIDE SEQUENCE [LARGE SCALE GENOMIC DNA]</scope>
    <source>
        <strain evidence="3">cv. Matina 1-6</strain>
    </source>
</reference>
<dbReference type="Pfam" id="PF13976">
    <property type="entry name" value="gag_pre-integrs"/>
    <property type="match status" value="1"/>
</dbReference>
<keyword evidence="3" id="KW-1185">Reference proteome</keyword>
<evidence type="ECO:0000313" key="2">
    <source>
        <dbReference type="EMBL" id="EOY21013.1"/>
    </source>
</evidence>
<dbReference type="InParanoid" id="A0A061FV92"/>
<dbReference type="InterPro" id="IPR025724">
    <property type="entry name" value="GAG-pre-integrase_dom"/>
</dbReference>
<dbReference type="Proteomes" id="UP000026915">
    <property type="component" value="Chromosome 3"/>
</dbReference>
<gene>
    <name evidence="2" type="ORF">TCM_012329</name>
</gene>
<feature type="domain" description="GAG-pre-integrase" evidence="1">
    <location>
        <begin position="84"/>
        <end position="148"/>
    </location>
</feature>
<sequence length="158" mass="17942">MSQLKERRFKETGWLLGSIVGVQISNGLKTISNVFYALEVSQNPLNVGQLVDDGYKLTFRDRACTMKDSVGIELLTVGMRNKCFPLDWMKVNHATYKCTLTNAALWHNRFGYVSYGSLMQMASNDMVVSLPRITKSNKVYDICQFGRQKREPFPKTGS</sequence>
<dbReference type="Gramene" id="EOY21013">
    <property type="protein sequence ID" value="EOY21013"/>
    <property type="gene ID" value="TCM_012329"/>
</dbReference>
<evidence type="ECO:0000259" key="1">
    <source>
        <dbReference type="Pfam" id="PF13976"/>
    </source>
</evidence>
<evidence type="ECO:0000313" key="3">
    <source>
        <dbReference type="Proteomes" id="UP000026915"/>
    </source>
</evidence>
<dbReference type="EMBL" id="CM001881">
    <property type="protein sequence ID" value="EOY21013.1"/>
    <property type="molecule type" value="Genomic_DNA"/>
</dbReference>
<dbReference type="AlphaFoldDB" id="A0A061FV92"/>
<proteinExistence type="predicted"/>
<dbReference type="eggNOG" id="KOG0017">
    <property type="taxonomic scope" value="Eukaryota"/>
</dbReference>
<protein>
    <recommendedName>
        <fullName evidence="1">GAG-pre-integrase domain-containing protein</fullName>
    </recommendedName>
</protein>
<dbReference type="HOGENOM" id="CLU_1665298_0_0_1"/>
<name>A0A061FV92_THECC</name>
<accession>A0A061FV92</accession>
<organism evidence="2 3">
    <name type="scientific">Theobroma cacao</name>
    <name type="common">Cacao</name>
    <name type="synonym">Cocoa</name>
    <dbReference type="NCBI Taxonomy" id="3641"/>
    <lineage>
        <taxon>Eukaryota</taxon>
        <taxon>Viridiplantae</taxon>
        <taxon>Streptophyta</taxon>
        <taxon>Embryophyta</taxon>
        <taxon>Tracheophyta</taxon>
        <taxon>Spermatophyta</taxon>
        <taxon>Magnoliopsida</taxon>
        <taxon>eudicotyledons</taxon>
        <taxon>Gunneridae</taxon>
        <taxon>Pentapetalae</taxon>
        <taxon>rosids</taxon>
        <taxon>malvids</taxon>
        <taxon>Malvales</taxon>
        <taxon>Malvaceae</taxon>
        <taxon>Byttnerioideae</taxon>
        <taxon>Theobroma</taxon>
    </lineage>
</organism>